<dbReference type="AlphaFoldDB" id="A0A5C8IF55"/>
<feature type="domain" description="Tyr recombinase" evidence="2">
    <location>
        <begin position="70"/>
        <end position="250"/>
    </location>
</feature>
<dbReference type="PANTHER" id="PTHR30349:SF64">
    <property type="entry name" value="PROPHAGE INTEGRASE INTD-RELATED"/>
    <property type="match status" value="1"/>
</dbReference>
<name>A0A5C8IF55_9BACT</name>
<keyword evidence="1" id="KW-0233">DNA recombination</keyword>
<sequence length="258" mass="29666">MAKLALHFDCLPTQLDPDQINDYLYLVKQQHNTPSESYFKFTVYGLRFAFRMEGLKDKLIELPAIKADKRLPVVLSREEVQRLLKAPKLLKHRILLGLLYGCGLRCFEVRNIRLSDLDFNRQMLHVRQGKGKKDRYVPLSQMLIRGLQNYIASEQPGLWLFNGKPEGRAGGDFDSRYSQAGVQWAVRQARKDAGITKEMNVHTLRHTYATHLLEDGLDIVSIKDLLGHACIQTTMVYLHVAQSGRRKPFSPLDTLYAR</sequence>
<proteinExistence type="predicted"/>
<keyword evidence="4" id="KW-1185">Reference proteome</keyword>
<evidence type="ECO:0000313" key="3">
    <source>
        <dbReference type="EMBL" id="TXK18375.1"/>
    </source>
</evidence>
<gene>
    <name evidence="3" type="ORF">FVR03_24085</name>
</gene>
<evidence type="ECO:0000313" key="4">
    <source>
        <dbReference type="Proteomes" id="UP000321926"/>
    </source>
</evidence>
<evidence type="ECO:0000256" key="1">
    <source>
        <dbReference type="ARBA" id="ARBA00023172"/>
    </source>
</evidence>
<dbReference type="InterPro" id="IPR013762">
    <property type="entry name" value="Integrase-like_cat_sf"/>
</dbReference>
<evidence type="ECO:0000259" key="2">
    <source>
        <dbReference type="PROSITE" id="PS51898"/>
    </source>
</evidence>
<dbReference type="SUPFAM" id="SSF56349">
    <property type="entry name" value="DNA breaking-rejoining enzymes"/>
    <property type="match status" value="1"/>
</dbReference>
<dbReference type="GO" id="GO:0003677">
    <property type="term" value="F:DNA binding"/>
    <property type="evidence" value="ECO:0007669"/>
    <property type="project" value="InterPro"/>
</dbReference>
<dbReference type="GO" id="GO:0006310">
    <property type="term" value="P:DNA recombination"/>
    <property type="evidence" value="ECO:0007669"/>
    <property type="project" value="UniProtKB-KW"/>
</dbReference>
<dbReference type="OrthoDB" id="9801717at2"/>
<dbReference type="InterPro" id="IPR011010">
    <property type="entry name" value="DNA_brk_join_enz"/>
</dbReference>
<dbReference type="PANTHER" id="PTHR30349">
    <property type="entry name" value="PHAGE INTEGRASE-RELATED"/>
    <property type="match status" value="1"/>
</dbReference>
<dbReference type="InterPro" id="IPR050090">
    <property type="entry name" value="Tyrosine_recombinase_XerCD"/>
</dbReference>
<protein>
    <submittedName>
        <fullName evidence="3">Tyrosine-type recombinase/integrase</fullName>
    </submittedName>
</protein>
<dbReference type="GO" id="GO:0015074">
    <property type="term" value="P:DNA integration"/>
    <property type="evidence" value="ECO:0007669"/>
    <property type="project" value="InterPro"/>
</dbReference>
<comment type="caution">
    <text evidence="3">The sequence shown here is derived from an EMBL/GenBank/DDBJ whole genome shotgun (WGS) entry which is preliminary data.</text>
</comment>
<dbReference type="Pfam" id="PF00589">
    <property type="entry name" value="Phage_integrase"/>
    <property type="match status" value="1"/>
</dbReference>
<reference evidence="3 4" key="1">
    <citation type="submission" date="2019-08" db="EMBL/GenBank/DDBJ databases">
        <authorList>
            <person name="Shi S."/>
        </authorList>
    </citation>
    <scope>NUCLEOTIDE SEQUENCE [LARGE SCALE GENOMIC DNA]</scope>
    <source>
        <strain evidence="3 4">GY10130</strain>
    </source>
</reference>
<organism evidence="3 4">
    <name type="scientific">Pontibacter qinzhouensis</name>
    <dbReference type="NCBI Taxonomy" id="2603253"/>
    <lineage>
        <taxon>Bacteria</taxon>
        <taxon>Pseudomonadati</taxon>
        <taxon>Bacteroidota</taxon>
        <taxon>Cytophagia</taxon>
        <taxon>Cytophagales</taxon>
        <taxon>Hymenobacteraceae</taxon>
        <taxon>Pontibacter</taxon>
    </lineage>
</organism>
<accession>A0A5C8IF55</accession>
<dbReference type="Gene3D" id="1.10.443.10">
    <property type="entry name" value="Intergrase catalytic core"/>
    <property type="match status" value="1"/>
</dbReference>
<dbReference type="Proteomes" id="UP000321926">
    <property type="component" value="Unassembled WGS sequence"/>
</dbReference>
<dbReference type="EMBL" id="VRTY01000208">
    <property type="protein sequence ID" value="TXK18375.1"/>
    <property type="molecule type" value="Genomic_DNA"/>
</dbReference>
<dbReference type="PROSITE" id="PS51898">
    <property type="entry name" value="TYR_RECOMBINASE"/>
    <property type="match status" value="1"/>
</dbReference>
<dbReference type="InterPro" id="IPR002104">
    <property type="entry name" value="Integrase_catalytic"/>
</dbReference>